<gene>
    <name evidence="2" type="primary">ORF60011</name>
</gene>
<evidence type="ECO:0000256" key="1">
    <source>
        <dbReference type="SAM" id="MobiDB-lite"/>
    </source>
</evidence>
<evidence type="ECO:0000313" key="2">
    <source>
        <dbReference type="EMBL" id="CEK66744.1"/>
    </source>
</evidence>
<proteinExistence type="predicted"/>
<feature type="region of interest" description="Disordered" evidence="1">
    <location>
        <begin position="25"/>
        <end position="54"/>
    </location>
</feature>
<feature type="non-terminal residue" evidence="2">
    <location>
        <position position="1"/>
    </location>
</feature>
<dbReference type="AlphaFoldDB" id="A0A0B6ZDQ5"/>
<organism evidence="2">
    <name type="scientific">Arion vulgaris</name>
    <dbReference type="NCBI Taxonomy" id="1028688"/>
    <lineage>
        <taxon>Eukaryota</taxon>
        <taxon>Metazoa</taxon>
        <taxon>Spiralia</taxon>
        <taxon>Lophotrochozoa</taxon>
        <taxon>Mollusca</taxon>
        <taxon>Gastropoda</taxon>
        <taxon>Heterobranchia</taxon>
        <taxon>Euthyneura</taxon>
        <taxon>Panpulmonata</taxon>
        <taxon>Eupulmonata</taxon>
        <taxon>Stylommatophora</taxon>
        <taxon>Helicina</taxon>
        <taxon>Arionoidea</taxon>
        <taxon>Arionidae</taxon>
        <taxon>Arion</taxon>
    </lineage>
</organism>
<name>A0A0B6ZDQ5_9EUPU</name>
<reference evidence="2" key="1">
    <citation type="submission" date="2014-12" db="EMBL/GenBank/DDBJ databases">
        <title>Insight into the proteome of Arion vulgaris.</title>
        <authorList>
            <person name="Aradska J."/>
            <person name="Bulat T."/>
            <person name="Smidak R."/>
            <person name="Sarate P."/>
            <person name="Gangsoo J."/>
            <person name="Sialana F."/>
            <person name="Bilban M."/>
            <person name="Lubec G."/>
        </authorList>
    </citation>
    <scope>NUCLEOTIDE SEQUENCE</scope>
    <source>
        <tissue evidence="2">Skin</tissue>
    </source>
</reference>
<protein>
    <submittedName>
        <fullName evidence="2">Uncharacterized protein</fullName>
    </submittedName>
</protein>
<sequence>YSSSVLPSSRKSWSKNTKVGEKLKHIKKQSRHAYTINSQTQEHRGKMVEKSTSQIPAELHKIHSSSKSCGHSYKLTK</sequence>
<feature type="non-terminal residue" evidence="2">
    <location>
        <position position="77"/>
    </location>
</feature>
<dbReference type="EMBL" id="HACG01019879">
    <property type="protein sequence ID" value="CEK66744.1"/>
    <property type="molecule type" value="Transcribed_RNA"/>
</dbReference>
<accession>A0A0B6ZDQ5</accession>